<dbReference type="AlphaFoldDB" id="A0A183P0A1"/>
<gene>
    <name evidence="1" type="ORF">SMTD_LOCUS7787</name>
</gene>
<organism evidence="1 2">
    <name type="scientific">Schistosoma mattheei</name>
    <dbReference type="NCBI Taxonomy" id="31246"/>
    <lineage>
        <taxon>Eukaryota</taxon>
        <taxon>Metazoa</taxon>
        <taxon>Spiralia</taxon>
        <taxon>Lophotrochozoa</taxon>
        <taxon>Platyhelminthes</taxon>
        <taxon>Trematoda</taxon>
        <taxon>Digenea</taxon>
        <taxon>Strigeidida</taxon>
        <taxon>Schistosomatoidea</taxon>
        <taxon>Schistosomatidae</taxon>
        <taxon>Schistosoma</taxon>
    </lineage>
</organism>
<evidence type="ECO:0000313" key="2">
    <source>
        <dbReference type="Proteomes" id="UP000269396"/>
    </source>
</evidence>
<protein>
    <submittedName>
        <fullName evidence="1">Uncharacterized protein</fullName>
    </submittedName>
</protein>
<sequence length="35" mass="3940">MNDNLDNDSIRTEDYASKFNETIDLPGGKCLFCSL</sequence>
<name>A0A183P0A1_9TREM</name>
<reference evidence="1 2" key="1">
    <citation type="submission" date="2018-11" db="EMBL/GenBank/DDBJ databases">
        <authorList>
            <consortium name="Pathogen Informatics"/>
        </authorList>
    </citation>
    <scope>NUCLEOTIDE SEQUENCE [LARGE SCALE GENOMIC DNA]</scope>
    <source>
        <strain>Denwood</strain>
        <strain evidence="2">Zambia</strain>
    </source>
</reference>
<keyword evidence="2" id="KW-1185">Reference proteome</keyword>
<dbReference type="EMBL" id="UZAL01028466">
    <property type="protein sequence ID" value="VDP41439.1"/>
    <property type="molecule type" value="Genomic_DNA"/>
</dbReference>
<dbReference type="Proteomes" id="UP000269396">
    <property type="component" value="Unassembled WGS sequence"/>
</dbReference>
<accession>A0A183P0A1</accession>
<evidence type="ECO:0000313" key="1">
    <source>
        <dbReference type="EMBL" id="VDP41439.1"/>
    </source>
</evidence>
<proteinExistence type="predicted"/>